<evidence type="ECO:0000256" key="2">
    <source>
        <dbReference type="ARBA" id="ARBA00022801"/>
    </source>
</evidence>
<name>A0A1N6CVN3_9SPHN</name>
<dbReference type="InterPro" id="IPR039298">
    <property type="entry name" value="ACOT13"/>
</dbReference>
<gene>
    <name evidence="4" type="ORF">SAMN02745824_1088</name>
</gene>
<dbReference type="SUPFAM" id="SSF54637">
    <property type="entry name" value="Thioesterase/thiol ester dehydrase-isomerase"/>
    <property type="match status" value="1"/>
</dbReference>
<dbReference type="InterPro" id="IPR029069">
    <property type="entry name" value="HotDog_dom_sf"/>
</dbReference>
<dbReference type="PANTHER" id="PTHR21660:SF1">
    <property type="entry name" value="ACYL-COENZYME A THIOESTERASE 13"/>
    <property type="match status" value="1"/>
</dbReference>
<evidence type="ECO:0000259" key="3">
    <source>
        <dbReference type="Pfam" id="PF03061"/>
    </source>
</evidence>
<dbReference type="Pfam" id="PF03061">
    <property type="entry name" value="4HBT"/>
    <property type="match status" value="1"/>
</dbReference>
<comment type="similarity">
    <text evidence="1">Belongs to the thioesterase PaaI family.</text>
</comment>
<protein>
    <submittedName>
        <fullName evidence="4">Uncharacterized domain 1-containing protein</fullName>
    </submittedName>
</protein>
<dbReference type="InterPro" id="IPR006683">
    <property type="entry name" value="Thioestr_dom"/>
</dbReference>
<keyword evidence="2" id="KW-0378">Hydrolase</keyword>
<accession>A0A1N6CVN3</accession>
<dbReference type="STRING" id="1123272.SAMN02745824_1088"/>
<dbReference type="EMBL" id="FSQW01000001">
    <property type="protein sequence ID" value="SIN62545.1"/>
    <property type="molecule type" value="Genomic_DNA"/>
</dbReference>
<evidence type="ECO:0000256" key="1">
    <source>
        <dbReference type="ARBA" id="ARBA00008324"/>
    </source>
</evidence>
<reference evidence="5" key="1">
    <citation type="submission" date="2016-11" db="EMBL/GenBank/DDBJ databases">
        <authorList>
            <person name="Varghese N."/>
            <person name="Submissions S."/>
        </authorList>
    </citation>
    <scope>NUCLEOTIDE SEQUENCE [LARGE SCALE GENOMIC DNA]</scope>
    <source>
        <strain evidence="5">DSM 22363</strain>
    </source>
</reference>
<dbReference type="CDD" id="cd03443">
    <property type="entry name" value="PaaI_thioesterase"/>
    <property type="match status" value="1"/>
</dbReference>
<feature type="domain" description="Thioesterase" evidence="3">
    <location>
        <begin position="69"/>
        <end position="143"/>
    </location>
</feature>
<dbReference type="Proteomes" id="UP000185192">
    <property type="component" value="Unassembled WGS sequence"/>
</dbReference>
<dbReference type="PANTHER" id="PTHR21660">
    <property type="entry name" value="THIOESTERASE SUPERFAMILY MEMBER-RELATED"/>
    <property type="match status" value="1"/>
</dbReference>
<dbReference type="AlphaFoldDB" id="A0A1N6CVN3"/>
<proteinExistence type="inferred from homology"/>
<dbReference type="GO" id="GO:0047617">
    <property type="term" value="F:fatty acyl-CoA hydrolase activity"/>
    <property type="evidence" value="ECO:0007669"/>
    <property type="project" value="InterPro"/>
</dbReference>
<dbReference type="Gene3D" id="3.10.129.10">
    <property type="entry name" value="Hotdog Thioesterase"/>
    <property type="match status" value="1"/>
</dbReference>
<organism evidence="4 5">
    <name type="scientific">Parasphingorhabdus marina DSM 22363</name>
    <dbReference type="NCBI Taxonomy" id="1123272"/>
    <lineage>
        <taxon>Bacteria</taxon>
        <taxon>Pseudomonadati</taxon>
        <taxon>Pseudomonadota</taxon>
        <taxon>Alphaproteobacteria</taxon>
        <taxon>Sphingomonadales</taxon>
        <taxon>Sphingomonadaceae</taxon>
        <taxon>Parasphingorhabdus</taxon>
    </lineage>
</organism>
<evidence type="ECO:0000313" key="4">
    <source>
        <dbReference type="EMBL" id="SIN62545.1"/>
    </source>
</evidence>
<sequence>MAGIGRTAQKSETHESCGLTLSDIPEGFERARFSSPFLDMAGPYYVRHDPDRIVVGTRIHKGQINHIRVAHGGVLGTLADVALSLQVHEAEDPPLPVATMNLNTSYLAAAKLDDWVEAHADIDRISKRTAYCSGRIMCGDTVLMTMTAVFAILRR</sequence>
<keyword evidence="5" id="KW-1185">Reference proteome</keyword>
<evidence type="ECO:0000313" key="5">
    <source>
        <dbReference type="Proteomes" id="UP000185192"/>
    </source>
</evidence>